<reference evidence="1 2" key="1">
    <citation type="journal article" date="2022" name="Genome Biol. Evol.">
        <title>The Spruce Budworm Genome: Reconstructing the Evolutionary History of Antifreeze Proteins.</title>
        <authorList>
            <person name="Beliveau C."/>
            <person name="Gagne P."/>
            <person name="Picq S."/>
            <person name="Vernygora O."/>
            <person name="Keeling C.I."/>
            <person name="Pinkney K."/>
            <person name="Doucet D."/>
            <person name="Wen F."/>
            <person name="Johnston J.S."/>
            <person name="Maaroufi H."/>
            <person name="Boyle B."/>
            <person name="Laroche J."/>
            <person name="Dewar K."/>
            <person name="Juretic N."/>
            <person name="Blackburn G."/>
            <person name="Nisole A."/>
            <person name="Brunet B."/>
            <person name="Brandao M."/>
            <person name="Lumley L."/>
            <person name="Duan J."/>
            <person name="Quan G."/>
            <person name="Lucarotti C.J."/>
            <person name="Roe A.D."/>
            <person name="Sperling F.A.H."/>
            <person name="Levesque R.C."/>
            <person name="Cusson M."/>
        </authorList>
    </citation>
    <scope>NUCLEOTIDE SEQUENCE [LARGE SCALE GENOMIC DNA]</scope>
    <source>
        <strain evidence="1">Glfc:IPQL:Cfum</strain>
    </source>
</reference>
<gene>
    <name evidence="1" type="ORF">MSG28_013856</name>
</gene>
<accession>A0ACC0K9B7</accession>
<comment type="caution">
    <text evidence="1">The sequence shown here is derived from an EMBL/GenBank/DDBJ whole genome shotgun (WGS) entry which is preliminary data.</text>
</comment>
<keyword evidence="2" id="KW-1185">Reference proteome</keyword>
<protein>
    <submittedName>
        <fullName evidence="1">Uncharacterized protein</fullName>
    </submittedName>
</protein>
<dbReference type="Proteomes" id="UP001064048">
    <property type="component" value="Chromosome 24"/>
</dbReference>
<evidence type="ECO:0000313" key="2">
    <source>
        <dbReference type="Proteomes" id="UP001064048"/>
    </source>
</evidence>
<proteinExistence type="predicted"/>
<evidence type="ECO:0000313" key="1">
    <source>
        <dbReference type="EMBL" id="KAI8432969.1"/>
    </source>
</evidence>
<organism evidence="1 2">
    <name type="scientific">Choristoneura fumiferana</name>
    <name type="common">Spruce budworm moth</name>
    <name type="synonym">Archips fumiferana</name>
    <dbReference type="NCBI Taxonomy" id="7141"/>
    <lineage>
        <taxon>Eukaryota</taxon>
        <taxon>Metazoa</taxon>
        <taxon>Ecdysozoa</taxon>
        <taxon>Arthropoda</taxon>
        <taxon>Hexapoda</taxon>
        <taxon>Insecta</taxon>
        <taxon>Pterygota</taxon>
        <taxon>Neoptera</taxon>
        <taxon>Endopterygota</taxon>
        <taxon>Lepidoptera</taxon>
        <taxon>Glossata</taxon>
        <taxon>Ditrysia</taxon>
        <taxon>Tortricoidea</taxon>
        <taxon>Tortricidae</taxon>
        <taxon>Tortricinae</taxon>
        <taxon>Choristoneura</taxon>
    </lineage>
</organism>
<sequence>MSSVAWNLKNIVLLINMSMACKKFYEIVETSEAACTHLVTSSHNEDLRKTCKNVLRFNRAAFRKLSAFGVFAVDAGLPTRVLAAVLAYTVVLLQFAFLSG</sequence>
<name>A0ACC0K9B7_CHOFU</name>
<dbReference type="EMBL" id="CM046124">
    <property type="protein sequence ID" value="KAI8432969.1"/>
    <property type="molecule type" value="Genomic_DNA"/>
</dbReference>